<organism evidence="1 2">
    <name type="scientific">Cupriavidus basilensis</name>
    <dbReference type="NCBI Taxonomy" id="68895"/>
    <lineage>
        <taxon>Bacteria</taxon>
        <taxon>Pseudomonadati</taxon>
        <taxon>Pseudomonadota</taxon>
        <taxon>Betaproteobacteria</taxon>
        <taxon>Burkholderiales</taxon>
        <taxon>Burkholderiaceae</taxon>
        <taxon>Cupriavidus</taxon>
    </lineage>
</organism>
<dbReference type="Proteomes" id="UP001216674">
    <property type="component" value="Unassembled WGS sequence"/>
</dbReference>
<dbReference type="PANTHER" id="PTHR39624:SF2">
    <property type="entry name" value="OSMC-LIKE PROTEIN"/>
    <property type="match status" value="1"/>
</dbReference>
<dbReference type="InterPro" id="IPR036102">
    <property type="entry name" value="OsmC/Ohrsf"/>
</dbReference>
<protein>
    <submittedName>
        <fullName evidence="1">OsmC family protein</fullName>
    </submittedName>
</protein>
<gene>
    <name evidence="1" type="ORF">P3W85_23975</name>
</gene>
<dbReference type="Pfam" id="PF02566">
    <property type="entry name" value="OsmC"/>
    <property type="match status" value="1"/>
</dbReference>
<dbReference type="InterPro" id="IPR003718">
    <property type="entry name" value="OsmC/Ohr_fam"/>
</dbReference>
<sequence>MHSAQAIATIEASAPNYQVNLQVDAHVLTGDEPASLGGADRGPEPFAFVLCGLASCTAATLRMYAGRKGWDLGQIRVFATFEKLGHVRFILREVAVGRELAEAERAQLAELCERTPVTLFLKGTTSIETIFR</sequence>
<reference evidence="1 2" key="1">
    <citation type="submission" date="2023-03" db="EMBL/GenBank/DDBJ databases">
        <title>Draft assemblies of triclosan tolerant bacteria isolated from returned activated sludge.</title>
        <authorList>
            <person name="Van Hamelsveld S."/>
        </authorList>
    </citation>
    <scope>NUCLEOTIDE SEQUENCE [LARGE SCALE GENOMIC DNA]</scope>
    <source>
        <strain evidence="1 2">GW210010_S58</strain>
    </source>
</reference>
<keyword evidence="2" id="KW-1185">Reference proteome</keyword>
<dbReference type="PANTHER" id="PTHR39624">
    <property type="entry name" value="PROTEIN INVOLVED IN RIMO-MEDIATED BETA-METHYLTHIOLATION OF RIBOSOMAL PROTEIN S12 YCAO"/>
    <property type="match status" value="1"/>
</dbReference>
<dbReference type="Gene3D" id="3.30.300.20">
    <property type="match status" value="1"/>
</dbReference>
<evidence type="ECO:0000313" key="1">
    <source>
        <dbReference type="EMBL" id="MDF3835985.1"/>
    </source>
</evidence>
<dbReference type="RefSeq" id="WP_276266605.1">
    <property type="nucleotide sequence ID" value="NZ_JARJLM010000400.1"/>
</dbReference>
<name>A0ABT6ATN2_9BURK</name>
<accession>A0ABT6ATN2</accession>
<evidence type="ECO:0000313" key="2">
    <source>
        <dbReference type="Proteomes" id="UP001216674"/>
    </source>
</evidence>
<dbReference type="SUPFAM" id="SSF82784">
    <property type="entry name" value="OsmC-like"/>
    <property type="match status" value="1"/>
</dbReference>
<dbReference type="EMBL" id="JARJLM010000400">
    <property type="protein sequence ID" value="MDF3835985.1"/>
    <property type="molecule type" value="Genomic_DNA"/>
</dbReference>
<comment type="caution">
    <text evidence="1">The sequence shown here is derived from an EMBL/GenBank/DDBJ whole genome shotgun (WGS) entry which is preliminary data.</text>
</comment>
<proteinExistence type="predicted"/>
<dbReference type="InterPro" id="IPR015946">
    <property type="entry name" value="KH_dom-like_a/b"/>
</dbReference>